<sequence>MGYTLQQLFDLYYGRQTQIRIENLDIVEKTEEWKMFSNYNTLYYFLGSRVKEGNVQFTKVDLNNPIFGCNLAKANVISHYSLLTSIGADKGSYFYTLEQNEQLRRLQQNNNFHI</sequence>
<organism evidence="1 2">
    <name type="scientific">Paramecium octaurelia</name>
    <dbReference type="NCBI Taxonomy" id="43137"/>
    <lineage>
        <taxon>Eukaryota</taxon>
        <taxon>Sar</taxon>
        <taxon>Alveolata</taxon>
        <taxon>Ciliophora</taxon>
        <taxon>Intramacronucleata</taxon>
        <taxon>Oligohymenophorea</taxon>
        <taxon>Peniculida</taxon>
        <taxon>Parameciidae</taxon>
        <taxon>Paramecium</taxon>
    </lineage>
</organism>
<evidence type="ECO:0000313" key="2">
    <source>
        <dbReference type="Proteomes" id="UP000683925"/>
    </source>
</evidence>
<gene>
    <name evidence="1" type="ORF">POCTA_138.1.T0650126</name>
</gene>
<proteinExistence type="predicted"/>
<accession>A0A8S1VDN9</accession>
<dbReference type="EMBL" id="CAJJDP010000064">
    <property type="protein sequence ID" value="CAD8175300.1"/>
    <property type="molecule type" value="Genomic_DNA"/>
</dbReference>
<keyword evidence="2" id="KW-1185">Reference proteome</keyword>
<reference evidence="1" key="1">
    <citation type="submission" date="2021-01" db="EMBL/GenBank/DDBJ databases">
        <authorList>
            <consortium name="Genoscope - CEA"/>
            <person name="William W."/>
        </authorList>
    </citation>
    <scope>NUCLEOTIDE SEQUENCE</scope>
</reference>
<dbReference type="Proteomes" id="UP000683925">
    <property type="component" value="Unassembled WGS sequence"/>
</dbReference>
<comment type="caution">
    <text evidence="1">The sequence shown here is derived from an EMBL/GenBank/DDBJ whole genome shotgun (WGS) entry which is preliminary data.</text>
</comment>
<name>A0A8S1VDN9_PAROT</name>
<protein>
    <submittedName>
        <fullName evidence="1">Uncharacterized protein</fullName>
    </submittedName>
</protein>
<dbReference type="AlphaFoldDB" id="A0A8S1VDN9"/>
<dbReference type="OrthoDB" id="283707at2759"/>
<evidence type="ECO:0000313" key="1">
    <source>
        <dbReference type="EMBL" id="CAD8175300.1"/>
    </source>
</evidence>